<dbReference type="Pfam" id="PF01841">
    <property type="entry name" value="Transglut_core"/>
    <property type="match status" value="1"/>
</dbReference>
<accession>A0A6M8HS63</accession>
<dbReference type="InterPro" id="IPR002931">
    <property type="entry name" value="Transglutaminase-like"/>
</dbReference>
<dbReference type="InterPro" id="IPR038765">
    <property type="entry name" value="Papain-like_cys_pep_sf"/>
</dbReference>
<gene>
    <name evidence="3" type="ORF">HN018_14195</name>
</gene>
<evidence type="ECO:0000313" key="4">
    <source>
        <dbReference type="Proteomes" id="UP000500767"/>
    </source>
</evidence>
<dbReference type="RefSeq" id="WP_171833435.1">
    <property type="nucleotide sequence ID" value="NZ_CP053708.1"/>
</dbReference>
<dbReference type="SUPFAM" id="SSF54001">
    <property type="entry name" value="Cysteine proteinases"/>
    <property type="match status" value="1"/>
</dbReference>
<evidence type="ECO:0000313" key="3">
    <source>
        <dbReference type="EMBL" id="QKE91041.1"/>
    </source>
</evidence>
<dbReference type="PANTHER" id="PTHR33490:SF1">
    <property type="entry name" value="SLL1233 PROTEIN"/>
    <property type="match status" value="1"/>
</dbReference>
<proteinExistence type="predicted"/>
<dbReference type="AlphaFoldDB" id="A0A6M8HS63"/>
<dbReference type="KEGG" id="lck:HN018_14195"/>
<dbReference type="Gene3D" id="3.10.620.30">
    <property type="match status" value="1"/>
</dbReference>
<feature type="region of interest" description="Disordered" evidence="1">
    <location>
        <begin position="290"/>
        <end position="348"/>
    </location>
</feature>
<dbReference type="InterPro" id="IPR013589">
    <property type="entry name" value="Bac_transglu_N"/>
</dbReference>
<reference evidence="3 4" key="1">
    <citation type="journal article" date="2014" name="World J. Microbiol. Biotechnol.">
        <title>Biodiversity and physiological characteristics of Antarctic and Arctic lichens-associated bacteria.</title>
        <authorList>
            <person name="Lee Y.M."/>
            <person name="Kim E.H."/>
            <person name="Lee H.K."/>
            <person name="Hong S.G."/>
        </authorList>
    </citation>
    <scope>NUCLEOTIDE SEQUENCE [LARGE SCALE GENOMIC DNA]</scope>
    <source>
        <strain evidence="3 4">PAMC 26569</strain>
    </source>
</reference>
<name>A0A6M8HS63_9PROT</name>
<sequence>MPVLTVQHVTTYSYRRVVGFGEHRMLFRPRDSADQRLLSWDLAISPKPVDLRSIPDAFGNIVTIARFAGRARELRFENRLVIDHTPTAPNADRLAPYARAWPFTYDKDDTADLARVRERHYDDPDHVVDAWARSFLQNHPTGNTLDLLVDITQEIRRSFTYSARHEEGVQEPARTLALRNGTCRDYAVLMMEAVRALGMAARFVSGYVYSPGADGTANVGGGSTHAWVEVYLPGCGWTEFDPTNGIVGSRDLIRVASVRDWHQAVPLAGTWTGFPADSIGMKVAVTVARRPEQPATDSSLVDRNRSGDAGGGVVQLSPRDPGPDSGSARASGSIATRLESDRSTVYAG</sequence>
<evidence type="ECO:0000259" key="2">
    <source>
        <dbReference type="SMART" id="SM00460"/>
    </source>
</evidence>
<dbReference type="SMART" id="SM00460">
    <property type="entry name" value="TGc"/>
    <property type="match status" value="1"/>
</dbReference>
<dbReference type="Proteomes" id="UP000500767">
    <property type="component" value="Chromosome"/>
</dbReference>
<evidence type="ECO:0000256" key="1">
    <source>
        <dbReference type="SAM" id="MobiDB-lite"/>
    </source>
</evidence>
<organism evidence="3 4">
    <name type="scientific">Lichenicola cladoniae</name>
    <dbReference type="NCBI Taxonomy" id="1484109"/>
    <lineage>
        <taxon>Bacteria</taxon>
        <taxon>Pseudomonadati</taxon>
        <taxon>Pseudomonadota</taxon>
        <taxon>Alphaproteobacteria</taxon>
        <taxon>Acetobacterales</taxon>
        <taxon>Acetobacteraceae</taxon>
        <taxon>Lichenicola</taxon>
    </lineage>
</organism>
<dbReference type="Pfam" id="PF08379">
    <property type="entry name" value="Bact_transglu_N"/>
    <property type="match status" value="1"/>
</dbReference>
<keyword evidence="4" id="KW-1185">Reference proteome</keyword>
<dbReference type="EMBL" id="CP053708">
    <property type="protein sequence ID" value="QKE91041.1"/>
    <property type="molecule type" value="Genomic_DNA"/>
</dbReference>
<feature type="domain" description="Transglutaminase-like" evidence="2">
    <location>
        <begin position="175"/>
        <end position="244"/>
    </location>
</feature>
<protein>
    <submittedName>
        <fullName evidence="3">Transglutaminase family protein</fullName>
    </submittedName>
</protein>
<dbReference type="PANTHER" id="PTHR33490">
    <property type="entry name" value="BLR5614 PROTEIN-RELATED"/>
    <property type="match status" value="1"/>
</dbReference>